<reference evidence="3" key="7">
    <citation type="journal article" date="2005" name="Science">
        <title>The Transcriptional Landscape of the Mammalian Genome.</title>
        <authorList>
            <consortium name="The FANTOM Consortium"/>
            <consortium name="Riken Genome Exploration Research Group and Genome Science Group (Genome Network Project Core Group)"/>
        </authorList>
    </citation>
    <scope>NUCLEOTIDE SEQUENCE</scope>
    <source>
        <strain evidence="3">C57BL/6J</strain>
        <tissue evidence="3">Spinal cord</tissue>
    </source>
</reference>
<sequence length="297" mass="33507">MKLKTRTTLQQDPSAHVYWESLIAEAKRLRAQNWCCFYRPRRGKGKMPRMLTSNLKIINEDTNCISPTQKIHFSYNVHEQDYLNLGGSNNNDMSHVAGKLMYGSSQKYKNHMGAKSPSARSSPGDTKLHDVAEDRQGTSAFKKSPVKLTQTKISKENAWTCSNSKQKRQYSTNKFKANDAFSASGIGKDIFKAPSFPAASQPHDIQGITPNGLGSLKAVTEIPAKFRNIFKEFPYFNYIQSKAFDDLLYTDRNFVICAPTGSGKTVVFELAITRLLMEVPLPWLNMKIVYREVGQCD</sequence>
<dbReference type="UCSC" id="uc008ylu.2">
    <property type="organism name" value="mouse"/>
</dbReference>
<gene>
    <name evidence="4" type="primary">Hfm1</name>
</gene>
<dbReference type="MGI" id="MGI:3036246">
    <property type="gene designation" value="Hfm1"/>
</dbReference>
<dbReference type="Pfam" id="PF00270">
    <property type="entry name" value="DEAD"/>
    <property type="match status" value="1"/>
</dbReference>
<dbReference type="AlphaFoldDB" id="Q8CA92"/>
<dbReference type="GO" id="GO:0005524">
    <property type="term" value="F:ATP binding"/>
    <property type="evidence" value="ECO:0007669"/>
    <property type="project" value="InterPro"/>
</dbReference>
<dbReference type="CTD" id="164045"/>
<evidence type="ECO:0000256" key="1">
    <source>
        <dbReference type="SAM" id="MobiDB-lite"/>
    </source>
</evidence>
<dbReference type="GO" id="GO:0003676">
    <property type="term" value="F:nucleic acid binding"/>
    <property type="evidence" value="ECO:0007669"/>
    <property type="project" value="InterPro"/>
</dbReference>
<evidence type="ECO:0000313" key="3">
    <source>
        <dbReference type="EMBL" id="BAC30299.1"/>
    </source>
</evidence>
<evidence type="ECO:0000259" key="2">
    <source>
        <dbReference type="Pfam" id="PF00270"/>
    </source>
</evidence>
<dbReference type="OrthoDB" id="5575at2759"/>
<dbReference type="PANTHER" id="PTHR47835:SF3">
    <property type="entry name" value="HELICASE FOR MEIOSIS 1"/>
    <property type="match status" value="1"/>
</dbReference>
<organism evidence="3">
    <name type="scientific">Mus musculus</name>
    <name type="common">Mouse</name>
    <dbReference type="NCBI Taxonomy" id="10090"/>
    <lineage>
        <taxon>Eukaryota</taxon>
        <taxon>Metazoa</taxon>
        <taxon>Chordata</taxon>
        <taxon>Craniata</taxon>
        <taxon>Vertebrata</taxon>
        <taxon>Euteleostomi</taxon>
        <taxon>Mammalia</taxon>
        <taxon>Eutheria</taxon>
        <taxon>Euarchontoglires</taxon>
        <taxon>Glires</taxon>
        <taxon>Rodentia</taxon>
        <taxon>Myomorpha</taxon>
        <taxon>Muroidea</taxon>
        <taxon>Muridae</taxon>
        <taxon>Murinae</taxon>
        <taxon>Mus</taxon>
        <taxon>Mus</taxon>
    </lineage>
</organism>
<dbReference type="PANTHER" id="PTHR47835">
    <property type="entry name" value="HFM1, ATP DEPENDENT DNA HELICASE HOMOLOG"/>
    <property type="match status" value="1"/>
</dbReference>
<dbReference type="BioGRID-ORCS" id="330149">
    <property type="hits" value="1 hit in 77 CRISPR screens"/>
</dbReference>
<accession>Q8CA92</accession>
<dbReference type="Gene3D" id="3.40.50.300">
    <property type="entry name" value="P-loop containing nucleotide triphosphate hydrolases"/>
    <property type="match status" value="1"/>
</dbReference>
<accession>D3YUB5</accession>
<reference evidence="3" key="1">
    <citation type="journal article" date="1999" name="Methods Enzymol.">
        <title>High-efficiency full-length cDNA cloning.</title>
        <authorList>
            <person name="Carninci P."/>
            <person name="Hayashizaki Y."/>
        </authorList>
    </citation>
    <scope>NUCLEOTIDE SEQUENCE</scope>
    <source>
        <strain evidence="3">C57BL/6J</strain>
        <tissue evidence="3">Spinal cord</tissue>
    </source>
</reference>
<reference evidence="3" key="6">
    <citation type="journal article" date="2002" name="Nature">
        <title>Analysis of the mouse transcriptome based on functional annotation of 60,770 full-length cDNAs.</title>
        <authorList>
            <consortium name="The FANTOM Consortium and the RIKEN Genome Exploration Research Group Phase I and II Team"/>
        </authorList>
    </citation>
    <scope>NUCLEOTIDE SEQUENCE</scope>
    <source>
        <strain evidence="3">C57BL/6J</strain>
        <tissue evidence="3">Spinal cord</tissue>
    </source>
</reference>
<dbReference type="GeneID" id="330149"/>
<dbReference type="InterPro" id="IPR052247">
    <property type="entry name" value="Meiotic_Crossover_Helicase"/>
</dbReference>
<dbReference type="RefSeq" id="NP_001239445.1">
    <property type="nucleotide sequence ID" value="NM_001252516.2"/>
</dbReference>
<dbReference type="InterPro" id="IPR011545">
    <property type="entry name" value="DEAD/DEAH_box_helicase_dom"/>
</dbReference>
<feature type="domain" description="DEAD/DEAH-box helicase" evidence="2">
    <location>
        <begin position="238"/>
        <end position="276"/>
    </location>
</feature>
<dbReference type="SUPFAM" id="SSF52540">
    <property type="entry name" value="P-loop containing nucleoside triphosphate hydrolases"/>
    <property type="match status" value="1"/>
</dbReference>
<dbReference type="GO" id="GO:0043138">
    <property type="term" value="F:3'-5' DNA helicase activity"/>
    <property type="evidence" value="ECO:0007669"/>
    <property type="project" value="UniProtKB-EC"/>
</dbReference>
<feature type="region of interest" description="Disordered" evidence="1">
    <location>
        <begin position="108"/>
        <end position="128"/>
    </location>
</feature>
<reference evidence="3" key="2">
    <citation type="journal article" date="2000" name="Genome Res.">
        <title>Normalization and subtraction of cap-trapper-selected cDNAs to prepare full-length cDNA libraries for rapid discovery of new genes.</title>
        <authorList>
            <person name="Carninci P."/>
            <person name="Shibata Y."/>
            <person name="Hayatsu N."/>
            <person name="Sugahara Y."/>
            <person name="Shibata K."/>
            <person name="Itoh M."/>
            <person name="Konno H."/>
            <person name="Okazaki Y."/>
            <person name="Muramatsu M."/>
            <person name="Hayashizaki Y."/>
        </authorList>
    </citation>
    <scope>NUCLEOTIDE SEQUENCE</scope>
    <source>
        <strain evidence="3">C57BL/6J</strain>
        <tissue evidence="3">Spinal cord</tissue>
    </source>
</reference>
<reference evidence="3" key="5">
    <citation type="submission" date="2001-07" db="EMBL/GenBank/DDBJ databases">
        <authorList>
            <person name="Adachi J."/>
            <person name="Aizawa K."/>
            <person name="Akimura T."/>
            <person name="Arakawa T."/>
            <person name="Bono H."/>
            <person name="Carninci P."/>
            <person name="Fukuda S."/>
            <person name="Furuno M."/>
            <person name="Hanagaki T."/>
            <person name="Hara A."/>
            <person name="Hashizume W."/>
            <person name="Hayashida K."/>
            <person name="Hayatsu N."/>
            <person name="Hiramoto K."/>
            <person name="Hiraoka T."/>
            <person name="Hirozane T."/>
            <person name="Hori F."/>
            <person name="Imotani K."/>
            <person name="Ishii Y."/>
            <person name="Itoh M."/>
            <person name="Kagawa I."/>
            <person name="Kasukawa T."/>
            <person name="Katoh H."/>
            <person name="Kawai J."/>
            <person name="Kojima Y."/>
            <person name="Kondo S."/>
            <person name="Konno H."/>
            <person name="Kouda M."/>
            <person name="Koya S."/>
            <person name="Kurihara C."/>
            <person name="Matsuyama T."/>
            <person name="Miyazaki A."/>
            <person name="Murata M."/>
            <person name="Nakamura M."/>
            <person name="Nishi K."/>
            <person name="Nomura K."/>
            <person name="Numazaki R."/>
            <person name="Ohno M."/>
            <person name="Ohsato N."/>
            <person name="Okazaki Y."/>
            <person name="Saito R."/>
            <person name="Saitoh H."/>
            <person name="Sakai C."/>
            <person name="Sakai K."/>
            <person name="Sakazume N."/>
            <person name="Sano H."/>
            <person name="Sasaki D."/>
            <person name="Shibata K."/>
            <person name="Shinagawa A."/>
            <person name="Shiraki T."/>
            <person name="Sogabe Y."/>
            <person name="Tagami M."/>
            <person name="Tagawa A."/>
            <person name="Takahashi F."/>
            <person name="Takaku-Akahira S."/>
            <person name="Takeda Y."/>
            <person name="Tanaka T."/>
            <person name="Tomaru A."/>
            <person name="Toya T."/>
            <person name="Yasunishi A."/>
            <person name="Muramatsu M."/>
            <person name="Hayashizaki Y."/>
        </authorList>
    </citation>
    <scope>NUCLEOTIDE SEQUENCE</scope>
    <source>
        <strain evidence="3">C57BL/6J</strain>
        <tissue evidence="3">Spinal cord</tissue>
    </source>
</reference>
<evidence type="ECO:0000313" key="4">
    <source>
        <dbReference type="MGI" id="MGI:3036246"/>
    </source>
</evidence>
<dbReference type="InterPro" id="IPR027417">
    <property type="entry name" value="P-loop_NTPase"/>
</dbReference>
<dbReference type="GO" id="GO:0016787">
    <property type="term" value="F:hydrolase activity"/>
    <property type="evidence" value="ECO:0007669"/>
    <property type="project" value="UniProtKB-KW"/>
</dbReference>
<reference evidence="3" key="8">
    <citation type="journal article" date="2005" name="Science">
        <title>Antisense Transcription in the Mammalian Transcriptome.</title>
        <authorList>
            <consortium name="RIKEN Genome Exploration Research Group and Genome Science Group (Genome Network Project Core Group) and the FANTOM Consortium"/>
        </authorList>
    </citation>
    <scope>NUCLEOTIDE SEQUENCE</scope>
    <source>
        <strain evidence="3">C57BL/6J</strain>
        <tissue evidence="3">Spinal cord</tissue>
    </source>
</reference>
<dbReference type="DNASU" id="330149"/>
<proteinExistence type="evidence at transcript level"/>
<reference evidence="3" key="4">
    <citation type="journal article" date="2001" name="Nature">
        <title>Functional annotation of a full-length mouse cDNA collection.</title>
        <authorList>
            <consortium name="The RIKEN Genome Exploration Research Group Phase II Team and the FANTOM Consortium"/>
        </authorList>
    </citation>
    <scope>NUCLEOTIDE SEQUENCE</scope>
    <source>
        <strain evidence="3">C57BL/6J</strain>
        <tissue evidence="3">Spinal cord</tissue>
    </source>
</reference>
<dbReference type="AGR" id="MGI:3036246"/>
<protein>
    <recommendedName>
        <fullName evidence="2">DEAD/DEAH-box helicase domain-containing protein</fullName>
    </recommendedName>
</protein>
<reference evidence="3" key="3">
    <citation type="journal article" date="2000" name="Genome Res.">
        <title>RIKEN integrated sequence analysis (RISA) system--384-format sequencing pipeline with 384 multicapillary sequencer.</title>
        <authorList>
            <person name="Shibata K."/>
            <person name="Itoh M."/>
            <person name="Aizawa K."/>
            <person name="Nagaoka S."/>
            <person name="Sasaki N."/>
            <person name="Carninci P."/>
            <person name="Konno H."/>
            <person name="Akiyama J."/>
            <person name="Nishi K."/>
            <person name="Kitsunai T."/>
            <person name="Tashiro H."/>
            <person name="Itoh M."/>
            <person name="Sumi N."/>
            <person name="Ishii Y."/>
            <person name="Nakamura S."/>
            <person name="Hazama M."/>
            <person name="Nishine T."/>
            <person name="Harada A."/>
            <person name="Yamamoto R."/>
            <person name="Matsumoto H."/>
            <person name="Sakaguchi S."/>
            <person name="Ikegami T."/>
            <person name="Kashiwagi K."/>
            <person name="Fujiwake S."/>
            <person name="Inoue K."/>
            <person name="Togawa Y."/>
            <person name="Izawa M."/>
            <person name="Ohara E."/>
            <person name="Watahiki M."/>
            <person name="Yoneda Y."/>
            <person name="Ishikawa T."/>
            <person name="Ozawa K."/>
            <person name="Tanaka T."/>
            <person name="Matsuura S."/>
            <person name="Kawai J."/>
            <person name="Okazaki Y."/>
            <person name="Muramatsu M."/>
            <person name="Inoue Y."/>
            <person name="Kira A."/>
            <person name="Hayashizaki Y."/>
        </authorList>
    </citation>
    <scope>NUCLEOTIDE SEQUENCE</scope>
    <source>
        <strain evidence="3">C57BL/6J</strain>
        <tissue evidence="3">Spinal cord</tissue>
    </source>
</reference>
<name>Q8CA92_MOUSE</name>
<dbReference type="EMBL" id="AK039266">
    <property type="protein sequence ID" value="BAC30299.1"/>
    <property type="molecule type" value="mRNA"/>
</dbReference>